<evidence type="ECO:0000256" key="1">
    <source>
        <dbReference type="SAM" id="MobiDB-lite"/>
    </source>
</evidence>
<feature type="compositionally biased region" description="Basic and acidic residues" evidence="1">
    <location>
        <begin position="299"/>
        <end position="311"/>
    </location>
</feature>
<sequence>MQAGLPLGGADAQLALEEGVKGAVLGVDGAEHAAQQLRAQLDGAAEAVGLRVELRGDGLKRAVGRGLEEDVGGRKGAEGGRVRVAVAVAVGRSARLEVAVGGDVVGLDEGVGRAEGLEQQGDGDAGAVAAAGAVHEEARGGRQGEQGGEERAVAAQLAGGLVARAVGGDEGEHAVVGPVAGDEGDAARVEEQGRGQAGGADEGGEGVAVDGGVDGGVGVGVGVDGGGVGVDGLGPVAGPAAAAAAAAAADDGRHGNGGVGVGGAGRQAVRVAARLGGPAEVDDGVDAEALQRRHAAGRQLRERGAAEDAPGHDAPAAGHGVAAEVARVERALEGDDGVDGGDGRCRRRRRRCARCARFSRCADVGVARHCCVDELEWPGQAKYLVS</sequence>
<dbReference type="AlphaFoldDB" id="A0AB34FIX5"/>
<comment type="caution">
    <text evidence="2">The sequence shown here is derived from an EMBL/GenBank/DDBJ whole genome shotgun (WGS) entry which is preliminary data.</text>
</comment>
<reference evidence="2" key="1">
    <citation type="submission" date="2023-01" db="EMBL/GenBank/DDBJ databases">
        <title>The growth and conidiation of Purpureocillium lavendulum are regulated by nitrogen source and histone H3K14 acetylation.</title>
        <authorList>
            <person name="Tang P."/>
            <person name="Han J."/>
            <person name="Zhang C."/>
            <person name="Tang P."/>
            <person name="Qi F."/>
            <person name="Zhang K."/>
            <person name="Liang L."/>
        </authorList>
    </citation>
    <scope>NUCLEOTIDE SEQUENCE</scope>
    <source>
        <strain evidence="2">YMF1.00683</strain>
    </source>
</reference>
<protein>
    <submittedName>
        <fullName evidence="2">Uncharacterized protein</fullName>
    </submittedName>
</protein>
<evidence type="ECO:0000313" key="3">
    <source>
        <dbReference type="Proteomes" id="UP001163105"/>
    </source>
</evidence>
<feature type="region of interest" description="Disordered" evidence="1">
    <location>
        <begin position="118"/>
        <end position="152"/>
    </location>
</feature>
<dbReference type="Proteomes" id="UP001163105">
    <property type="component" value="Unassembled WGS sequence"/>
</dbReference>
<proteinExistence type="predicted"/>
<keyword evidence="3" id="KW-1185">Reference proteome</keyword>
<dbReference type="EMBL" id="JAQHRD010000006">
    <property type="protein sequence ID" value="KAJ6439423.1"/>
    <property type="molecule type" value="Genomic_DNA"/>
</dbReference>
<feature type="region of interest" description="Disordered" evidence="1">
    <location>
        <begin position="295"/>
        <end position="319"/>
    </location>
</feature>
<accession>A0AB34FIX5</accession>
<name>A0AB34FIX5_9HYPO</name>
<organism evidence="2 3">
    <name type="scientific">Purpureocillium lavendulum</name>
    <dbReference type="NCBI Taxonomy" id="1247861"/>
    <lineage>
        <taxon>Eukaryota</taxon>
        <taxon>Fungi</taxon>
        <taxon>Dikarya</taxon>
        <taxon>Ascomycota</taxon>
        <taxon>Pezizomycotina</taxon>
        <taxon>Sordariomycetes</taxon>
        <taxon>Hypocreomycetidae</taxon>
        <taxon>Hypocreales</taxon>
        <taxon>Ophiocordycipitaceae</taxon>
        <taxon>Purpureocillium</taxon>
    </lineage>
</organism>
<feature type="region of interest" description="Disordered" evidence="1">
    <location>
        <begin position="189"/>
        <end position="210"/>
    </location>
</feature>
<feature type="compositionally biased region" description="Basic and acidic residues" evidence="1">
    <location>
        <begin position="134"/>
        <end position="152"/>
    </location>
</feature>
<evidence type="ECO:0000313" key="2">
    <source>
        <dbReference type="EMBL" id="KAJ6439423.1"/>
    </source>
</evidence>
<gene>
    <name evidence="2" type="ORF">O9K51_07308</name>
</gene>